<dbReference type="PANTHER" id="PTHR32438:SF5">
    <property type="entry name" value="4-ALPHA-GLUCANOTRANSFERASE DPE1, CHLOROPLASTIC_AMYLOPLASTIC"/>
    <property type="match status" value="1"/>
</dbReference>
<dbReference type="InterPro" id="IPR017853">
    <property type="entry name" value="GH"/>
</dbReference>
<dbReference type="GO" id="GO:0005975">
    <property type="term" value="P:carbohydrate metabolic process"/>
    <property type="evidence" value="ECO:0007669"/>
    <property type="project" value="InterPro"/>
</dbReference>
<organism evidence="12 13">
    <name type="scientific">Seongchinamella unica</name>
    <dbReference type="NCBI Taxonomy" id="2547392"/>
    <lineage>
        <taxon>Bacteria</taxon>
        <taxon>Pseudomonadati</taxon>
        <taxon>Pseudomonadota</taxon>
        <taxon>Gammaproteobacteria</taxon>
        <taxon>Cellvibrionales</taxon>
        <taxon>Halieaceae</taxon>
        <taxon>Seongchinamella</taxon>
    </lineage>
</organism>
<evidence type="ECO:0000256" key="5">
    <source>
        <dbReference type="ARBA" id="ARBA00022676"/>
    </source>
</evidence>
<keyword evidence="7 10" id="KW-0119">Carbohydrate metabolism</keyword>
<evidence type="ECO:0000259" key="11">
    <source>
        <dbReference type="Pfam" id="PF21226"/>
    </source>
</evidence>
<comment type="similarity">
    <text evidence="2 10">Belongs to the disproportionating enzyme family.</text>
</comment>
<dbReference type="EC" id="2.4.1.25" evidence="3 10"/>
<evidence type="ECO:0000256" key="8">
    <source>
        <dbReference type="ARBA" id="ARBA00031423"/>
    </source>
</evidence>
<gene>
    <name evidence="12" type="primary">malQ</name>
    <name evidence="12" type="ORF">E2F43_01370</name>
</gene>
<sequence length="701" mass="79023">MLFMNELEKLLYLTGVSTEYTDYHGNRRAVPGEDRLQALREMGYDPDDPASVNRAVFELDAAPWLQWLRPFYIVDQDQPVIHLHSHPQRRAEKLFWEVDTEYGTQVEGSCVPAELPETGEYHIDDCRYSAHALALGELAPGYHQLRISNGSRQETAELIVSPRHCQDIPEGDGQRLWGISCQLYTLRSQRNWGVGDFSDLLQLIELAAARGADLVGLNPLHAALSDEKYAASPYAPSDRRFLNPLYIDPQRMADMDELRTLGRDPLTPDREARCAGLRDLPLVDYDAVNALKYEVFELLYAHFGATHLEAGTPRGRQFQRFLHEQGADLEAFSAFEAVHNRHARRYADSPHFFAYLQWQAQAQLADCHTHALAMGMRIGLMRDLAVGSVPPGCEVQGAPELFVSNATIGAPPDPFADQGQDWGLPALNPVTLRQQQFGHFISLLRSNMSAAGALRIDHAMALSRLWWCLPGSEPGSTGGGLYVYYPRDEMLALLRLESRRNACMVIGEDLGVVPQEFREQMHNGRIYGNRVLYFDEYLDGRLVEPGEKQPDALFMVTNHDVPTLADWWSADDLRRRRQLGLIVNDDALQTQLEGRCRHRERLLEWLAGCSLLPAGRAGDGIDRAFDMELCEALHRAAARGASRLVLLQLEDLQLLREPVNIPGTDREYPNWRRKQQLDTSEVFADPAVQGLLDAVNEERGA</sequence>
<evidence type="ECO:0000313" key="13">
    <source>
        <dbReference type="Proteomes" id="UP000295554"/>
    </source>
</evidence>
<evidence type="ECO:0000256" key="10">
    <source>
        <dbReference type="RuleBase" id="RU361207"/>
    </source>
</evidence>
<dbReference type="InterPro" id="IPR048458">
    <property type="entry name" value="MalQ_N"/>
</dbReference>
<dbReference type="EMBL" id="SMSE01000001">
    <property type="protein sequence ID" value="TDG14922.1"/>
    <property type="molecule type" value="Genomic_DNA"/>
</dbReference>
<reference evidence="12 13" key="1">
    <citation type="submission" date="2019-03" db="EMBL/GenBank/DDBJ databases">
        <title>Seongchinamella monodicae gen. nov., sp. nov., a novel member of the Gammaproteobacteria isolated from a tidal mudflat of beach.</title>
        <authorList>
            <person name="Yang H.G."/>
            <person name="Kang J.W."/>
            <person name="Lee S.D."/>
        </authorList>
    </citation>
    <scope>NUCLEOTIDE SEQUENCE [LARGE SCALE GENOMIC DNA]</scope>
    <source>
        <strain evidence="12 13">GH4-78</strain>
    </source>
</reference>
<dbReference type="Pfam" id="PF21226">
    <property type="entry name" value="MalQ_N"/>
    <property type="match status" value="1"/>
</dbReference>
<evidence type="ECO:0000313" key="12">
    <source>
        <dbReference type="EMBL" id="TDG14922.1"/>
    </source>
</evidence>
<dbReference type="SUPFAM" id="SSF51445">
    <property type="entry name" value="(Trans)glycosidases"/>
    <property type="match status" value="1"/>
</dbReference>
<comment type="catalytic activity">
    <reaction evidence="1 10">
        <text>Transfers a segment of a (1-&gt;4)-alpha-D-glucan to a new position in an acceptor, which may be glucose or a (1-&gt;4)-alpha-D-glucan.</text>
        <dbReference type="EC" id="2.4.1.25"/>
    </reaction>
</comment>
<keyword evidence="6 10" id="KW-0808">Transferase</keyword>
<evidence type="ECO:0000256" key="3">
    <source>
        <dbReference type="ARBA" id="ARBA00012560"/>
    </source>
</evidence>
<dbReference type="Pfam" id="PF02446">
    <property type="entry name" value="Glyco_hydro_77"/>
    <property type="match status" value="1"/>
</dbReference>
<proteinExistence type="inferred from homology"/>
<comment type="caution">
    <text evidence="12">The sequence shown here is derived from an EMBL/GenBank/DDBJ whole genome shotgun (WGS) entry which is preliminary data.</text>
</comment>
<dbReference type="Gene3D" id="3.20.20.80">
    <property type="entry name" value="Glycosidases"/>
    <property type="match status" value="1"/>
</dbReference>
<evidence type="ECO:0000256" key="4">
    <source>
        <dbReference type="ARBA" id="ARBA00020295"/>
    </source>
</evidence>
<dbReference type="NCBIfam" id="TIGR00217">
    <property type="entry name" value="malQ"/>
    <property type="match status" value="1"/>
</dbReference>
<feature type="domain" description="MalQ N-terminal beta-sandwich" evidence="11">
    <location>
        <begin position="70"/>
        <end position="162"/>
    </location>
</feature>
<dbReference type="AlphaFoldDB" id="A0A4R5LU94"/>
<protein>
    <recommendedName>
        <fullName evidence="4 10">4-alpha-glucanotransferase</fullName>
        <ecNumber evidence="3 10">2.4.1.25</ecNumber>
    </recommendedName>
    <alternativeName>
        <fullName evidence="8 10">Amylomaltase</fullName>
    </alternativeName>
    <alternativeName>
        <fullName evidence="9 10">Disproportionating enzyme</fullName>
    </alternativeName>
</protein>
<evidence type="ECO:0000256" key="2">
    <source>
        <dbReference type="ARBA" id="ARBA00005684"/>
    </source>
</evidence>
<dbReference type="GO" id="GO:0004134">
    <property type="term" value="F:4-alpha-glucanotransferase activity"/>
    <property type="evidence" value="ECO:0007669"/>
    <property type="project" value="UniProtKB-EC"/>
</dbReference>
<dbReference type="Proteomes" id="UP000295554">
    <property type="component" value="Unassembled WGS sequence"/>
</dbReference>
<dbReference type="InterPro" id="IPR003385">
    <property type="entry name" value="Glyco_hydro_77"/>
</dbReference>
<keyword evidence="13" id="KW-1185">Reference proteome</keyword>
<evidence type="ECO:0000256" key="7">
    <source>
        <dbReference type="ARBA" id="ARBA00023277"/>
    </source>
</evidence>
<dbReference type="PANTHER" id="PTHR32438">
    <property type="entry name" value="4-ALPHA-GLUCANOTRANSFERASE DPE1, CHLOROPLASTIC/AMYLOPLASTIC"/>
    <property type="match status" value="1"/>
</dbReference>
<dbReference type="OrthoDB" id="9763489at2"/>
<evidence type="ECO:0000256" key="1">
    <source>
        <dbReference type="ARBA" id="ARBA00000439"/>
    </source>
</evidence>
<evidence type="ECO:0000256" key="9">
    <source>
        <dbReference type="ARBA" id="ARBA00031501"/>
    </source>
</evidence>
<name>A0A4R5LU94_9GAMM</name>
<accession>A0A4R5LU94</accession>
<keyword evidence="5 10" id="KW-0328">Glycosyltransferase</keyword>
<evidence type="ECO:0000256" key="6">
    <source>
        <dbReference type="ARBA" id="ARBA00022679"/>
    </source>
</evidence>